<proteinExistence type="predicted"/>
<dbReference type="InterPro" id="IPR029068">
    <property type="entry name" value="Glyas_Bleomycin-R_OHBP_Dase"/>
</dbReference>
<reference evidence="2 3" key="1">
    <citation type="submission" date="2020-08" db="EMBL/GenBank/DDBJ databases">
        <title>Genomic Encyclopedia of Type Strains, Phase IV (KMG-IV): sequencing the most valuable type-strain genomes for metagenomic binning, comparative biology and taxonomic classification.</title>
        <authorList>
            <person name="Goeker M."/>
        </authorList>
    </citation>
    <scope>NUCLEOTIDE SEQUENCE [LARGE SCALE GENOMIC DNA]</scope>
    <source>
        <strain evidence="2 3">DSM 17976</strain>
    </source>
</reference>
<dbReference type="EMBL" id="JACIBY010000006">
    <property type="protein sequence ID" value="MBB3839112.1"/>
    <property type="molecule type" value="Genomic_DNA"/>
</dbReference>
<dbReference type="Proteomes" id="UP000541352">
    <property type="component" value="Unassembled WGS sequence"/>
</dbReference>
<evidence type="ECO:0000313" key="3">
    <source>
        <dbReference type="Proteomes" id="UP000541352"/>
    </source>
</evidence>
<evidence type="ECO:0000259" key="1">
    <source>
        <dbReference type="Pfam" id="PF00903"/>
    </source>
</evidence>
<sequence length="139" mass="15583">MIQLTPYLNFEGNCREAMLYYQQCLGGELRLQPVAESPMSAQMPAETGNQILHAVLEKEGKILLLASDMLGNKRVGGNSITLSIYFQQLNETQVAFEKLAQNGVVTQPLHQTFWGATLGMLTDKFGNHWIFHFSKHPNS</sequence>
<name>A0A7W5ZNZ5_9BACT</name>
<dbReference type="SUPFAM" id="SSF54593">
    <property type="entry name" value="Glyoxalase/Bleomycin resistance protein/Dihydroxybiphenyl dioxygenase"/>
    <property type="match status" value="1"/>
</dbReference>
<dbReference type="Pfam" id="PF00903">
    <property type="entry name" value="Glyoxalase"/>
    <property type="match status" value="1"/>
</dbReference>
<dbReference type="PANTHER" id="PTHR33990:SF1">
    <property type="entry name" value="PROTEIN YJDN"/>
    <property type="match status" value="1"/>
</dbReference>
<dbReference type="InterPro" id="IPR004360">
    <property type="entry name" value="Glyas_Fos-R_dOase_dom"/>
</dbReference>
<protein>
    <submittedName>
        <fullName evidence="2">PhnB protein</fullName>
    </submittedName>
</protein>
<dbReference type="Gene3D" id="3.10.180.10">
    <property type="entry name" value="2,3-Dihydroxybiphenyl 1,2-Dioxygenase, domain 1"/>
    <property type="match status" value="1"/>
</dbReference>
<organism evidence="2 3">
    <name type="scientific">Runella defluvii</name>
    <dbReference type="NCBI Taxonomy" id="370973"/>
    <lineage>
        <taxon>Bacteria</taxon>
        <taxon>Pseudomonadati</taxon>
        <taxon>Bacteroidota</taxon>
        <taxon>Cytophagia</taxon>
        <taxon>Cytophagales</taxon>
        <taxon>Spirosomataceae</taxon>
        <taxon>Runella</taxon>
    </lineage>
</organism>
<dbReference type="RefSeq" id="WP_183975114.1">
    <property type="nucleotide sequence ID" value="NZ_JACIBY010000006.1"/>
</dbReference>
<gene>
    <name evidence="2" type="ORF">FHS57_003118</name>
</gene>
<dbReference type="CDD" id="cd06588">
    <property type="entry name" value="PhnB_like"/>
    <property type="match status" value="1"/>
</dbReference>
<dbReference type="InterPro" id="IPR028973">
    <property type="entry name" value="PhnB-like"/>
</dbReference>
<keyword evidence="3" id="KW-1185">Reference proteome</keyword>
<dbReference type="AlphaFoldDB" id="A0A7W5ZNZ5"/>
<accession>A0A7W5ZNZ5</accession>
<dbReference type="PANTHER" id="PTHR33990">
    <property type="entry name" value="PROTEIN YJDN-RELATED"/>
    <property type="match status" value="1"/>
</dbReference>
<feature type="domain" description="Glyoxalase/fosfomycin resistance/dioxygenase" evidence="1">
    <location>
        <begin position="12"/>
        <end position="130"/>
    </location>
</feature>
<comment type="caution">
    <text evidence="2">The sequence shown here is derived from an EMBL/GenBank/DDBJ whole genome shotgun (WGS) entry which is preliminary data.</text>
</comment>
<evidence type="ECO:0000313" key="2">
    <source>
        <dbReference type="EMBL" id="MBB3839112.1"/>
    </source>
</evidence>